<gene>
    <name evidence="11" type="ORF">A9Q93_04195</name>
</gene>
<dbReference type="GO" id="GO:0005829">
    <property type="term" value="C:cytosol"/>
    <property type="evidence" value="ECO:0007669"/>
    <property type="project" value="TreeGrafter"/>
</dbReference>
<dbReference type="SMART" id="SM00487">
    <property type="entry name" value="DEXDc"/>
    <property type="match status" value="1"/>
</dbReference>
<dbReference type="InterPro" id="IPR011545">
    <property type="entry name" value="DEAD/DEAH_box_helicase_dom"/>
</dbReference>
<dbReference type="GO" id="GO:0016787">
    <property type="term" value="F:hydrolase activity"/>
    <property type="evidence" value="ECO:0007669"/>
    <property type="project" value="UniProtKB-KW"/>
</dbReference>
<dbReference type="InterPro" id="IPR001650">
    <property type="entry name" value="Helicase_C-like"/>
</dbReference>
<keyword evidence="2 7" id="KW-0378">Hydrolase</keyword>
<keyword evidence="3 7" id="KW-0347">Helicase</keyword>
<dbReference type="Pfam" id="PF00271">
    <property type="entry name" value="Helicase_C"/>
    <property type="match status" value="1"/>
</dbReference>
<evidence type="ECO:0000259" key="10">
    <source>
        <dbReference type="PROSITE" id="PS51195"/>
    </source>
</evidence>
<name>A0A1Z8B691_9FLAO</name>
<dbReference type="GO" id="GO:0005524">
    <property type="term" value="F:ATP binding"/>
    <property type="evidence" value="ECO:0007669"/>
    <property type="project" value="UniProtKB-KW"/>
</dbReference>
<sequence>MSFEKLGLDPALLKSLNDQRLLEPTPIQEQVIPHILKGKDVLGIAKTGSGKTAGYALPLLQNLKGITSKNRHISALVMVPTRELAVQVSDVIKTFSKALDKPLITMPIYGGVSINPQMMQMNTVDVLVATPGRLIELVESNAVILKECKILVLDEADKMLSMGFKEEMDAVLYHLPKKKQNLLFSATLSNEVKNIQEGLLHDPVVVEIEEEEQDYSLIKQLGYRVTPEKKGVLLRHLIEEHDMQQVLIFCSSTYQVEHVNDKLNTNGIKSKAIHGKKSQGVRNKNLADFKNSKETGVRCLVTTDLLSRGIDIEFLPYVINYELPRSPKDYIHRIGRTGRAENPGTAISLVTKEESNHARVIQKKTKLKIWMEDLPEWNS</sequence>
<feature type="domain" description="Helicase C-terminal" evidence="9">
    <location>
        <begin position="217"/>
        <end position="379"/>
    </location>
</feature>
<dbReference type="PROSITE" id="PS51194">
    <property type="entry name" value="HELICASE_CTER"/>
    <property type="match status" value="1"/>
</dbReference>
<dbReference type="InterPro" id="IPR000629">
    <property type="entry name" value="RNA-helicase_DEAD-box_CS"/>
</dbReference>
<dbReference type="InterPro" id="IPR050079">
    <property type="entry name" value="DEAD_box_RNA_helicase"/>
</dbReference>
<protein>
    <submittedName>
        <fullName evidence="11">RNA helicase</fullName>
    </submittedName>
</protein>
<dbReference type="SMART" id="SM00490">
    <property type="entry name" value="HELICc"/>
    <property type="match status" value="1"/>
</dbReference>
<evidence type="ECO:0000256" key="1">
    <source>
        <dbReference type="ARBA" id="ARBA00022741"/>
    </source>
</evidence>
<evidence type="ECO:0000256" key="7">
    <source>
        <dbReference type="RuleBase" id="RU000492"/>
    </source>
</evidence>
<dbReference type="Pfam" id="PF00270">
    <property type="entry name" value="DEAD"/>
    <property type="match status" value="1"/>
</dbReference>
<comment type="caution">
    <text evidence="11">The sequence shown here is derived from an EMBL/GenBank/DDBJ whole genome shotgun (WGS) entry which is preliminary data.</text>
</comment>
<reference evidence="12" key="1">
    <citation type="journal article" date="2017" name="Proc. Natl. Acad. Sci. U.S.A.">
        <title>Simulation of Deepwater Horizon oil plume reveals substrate specialization within a complex community of hydrocarbon-degraders.</title>
        <authorList>
            <person name="Hu P."/>
            <person name="Dubinsky E.A."/>
            <person name="Probst A.J."/>
            <person name="Wang J."/>
            <person name="Sieber C.M.K."/>
            <person name="Tom L.M."/>
            <person name="Gardinali P."/>
            <person name="Banfield J.F."/>
            <person name="Atlas R.M."/>
            <person name="Andersen G.L."/>
        </authorList>
    </citation>
    <scope>NUCLEOTIDE SEQUENCE [LARGE SCALE GENOMIC DNA]</scope>
</reference>
<dbReference type="InterPro" id="IPR014001">
    <property type="entry name" value="Helicase_ATP-bd"/>
</dbReference>
<dbReference type="InterPro" id="IPR044742">
    <property type="entry name" value="DEAD/DEAH_RhlB"/>
</dbReference>
<dbReference type="Gene3D" id="3.40.50.300">
    <property type="entry name" value="P-loop containing nucleotide triphosphate hydrolases"/>
    <property type="match status" value="2"/>
</dbReference>
<evidence type="ECO:0000256" key="6">
    <source>
        <dbReference type="PROSITE-ProRule" id="PRU00552"/>
    </source>
</evidence>
<dbReference type="SUPFAM" id="SSF52540">
    <property type="entry name" value="P-loop containing nucleoside triphosphate hydrolases"/>
    <property type="match status" value="1"/>
</dbReference>
<dbReference type="GO" id="GO:0003676">
    <property type="term" value="F:nucleic acid binding"/>
    <property type="evidence" value="ECO:0007669"/>
    <property type="project" value="InterPro"/>
</dbReference>
<evidence type="ECO:0000256" key="5">
    <source>
        <dbReference type="ARBA" id="ARBA00038437"/>
    </source>
</evidence>
<keyword evidence="4 7" id="KW-0067">ATP-binding</keyword>
<dbReference type="EMBL" id="MAAX01000071">
    <property type="protein sequence ID" value="OUS18102.1"/>
    <property type="molecule type" value="Genomic_DNA"/>
</dbReference>
<feature type="domain" description="Helicase ATP-binding" evidence="8">
    <location>
        <begin position="32"/>
        <end position="206"/>
    </location>
</feature>
<evidence type="ECO:0000259" key="8">
    <source>
        <dbReference type="PROSITE" id="PS51192"/>
    </source>
</evidence>
<feature type="domain" description="DEAD-box RNA helicase Q" evidence="10">
    <location>
        <begin position="1"/>
        <end position="29"/>
    </location>
</feature>
<accession>A0A1Z8B691</accession>
<dbReference type="PROSITE" id="PS00039">
    <property type="entry name" value="DEAD_ATP_HELICASE"/>
    <property type="match status" value="1"/>
</dbReference>
<dbReference type="PANTHER" id="PTHR47959:SF13">
    <property type="entry name" value="ATP-DEPENDENT RNA HELICASE RHLE"/>
    <property type="match status" value="1"/>
</dbReference>
<dbReference type="InterPro" id="IPR014014">
    <property type="entry name" value="RNA_helicase_DEAD_Q_motif"/>
</dbReference>
<comment type="similarity">
    <text evidence="5 7">Belongs to the DEAD box helicase family.</text>
</comment>
<evidence type="ECO:0000259" key="9">
    <source>
        <dbReference type="PROSITE" id="PS51194"/>
    </source>
</evidence>
<dbReference type="CDD" id="cd18787">
    <property type="entry name" value="SF2_C_DEAD"/>
    <property type="match status" value="1"/>
</dbReference>
<dbReference type="Proteomes" id="UP000196102">
    <property type="component" value="Unassembled WGS sequence"/>
</dbReference>
<evidence type="ECO:0000256" key="4">
    <source>
        <dbReference type="ARBA" id="ARBA00022840"/>
    </source>
</evidence>
<dbReference type="CDD" id="cd00268">
    <property type="entry name" value="DEADc"/>
    <property type="match status" value="1"/>
</dbReference>
<dbReference type="RefSeq" id="WP_303686131.1">
    <property type="nucleotide sequence ID" value="NZ_CAJXYO010000003.1"/>
</dbReference>
<dbReference type="AlphaFoldDB" id="A0A1Z8B691"/>
<keyword evidence="1 7" id="KW-0547">Nucleotide-binding</keyword>
<evidence type="ECO:0000313" key="12">
    <source>
        <dbReference type="Proteomes" id="UP000196102"/>
    </source>
</evidence>
<dbReference type="PANTHER" id="PTHR47959">
    <property type="entry name" value="ATP-DEPENDENT RNA HELICASE RHLE-RELATED"/>
    <property type="match status" value="1"/>
</dbReference>
<dbReference type="GO" id="GO:0003724">
    <property type="term" value="F:RNA helicase activity"/>
    <property type="evidence" value="ECO:0007669"/>
    <property type="project" value="InterPro"/>
</dbReference>
<dbReference type="InterPro" id="IPR027417">
    <property type="entry name" value="P-loop_NTPase"/>
</dbReference>
<evidence type="ECO:0000313" key="11">
    <source>
        <dbReference type="EMBL" id="OUS18102.1"/>
    </source>
</evidence>
<evidence type="ECO:0000256" key="2">
    <source>
        <dbReference type="ARBA" id="ARBA00022801"/>
    </source>
</evidence>
<evidence type="ECO:0000256" key="3">
    <source>
        <dbReference type="ARBA" id="ARBA00022806"/>
    </source>
</evidence>
<organism evidence="11 12">
    <name type="scientific">Nonlabens dokdonensis</name>
    <dbReference type="NCBI Taxonomy" id="328515"/>
    <lineage>
        <taxon>Bacteria</taxon>
        <taxon>Pseudomonadati</taxon>
        <taxon>Bacteroidota</taxon>
        <taxon>Flavobacteriia</taxon>
        <taxon>Flavobacteriales</taxon>
        <taxon>Flavobacteriaceae</taxon>
        <taxon>Nonlabens</taxon>
    </lineage>
</organism>
<feature type="short sequence motif" description="Q motif" evidence="6">
    <location>
        <begin position="1"/>
        <end position="29"/>
    </location>
</feature>
<dbReference type="PROSITE" id="PS51195">
    <property type="entry name" value="Q_MOTIF"/>
    <property type="match status" value="1"/>
</dbReference>
<proteinExistence type="inferred from homology"/>
<dbReference type="PROSITE" id="PS51192">
    <property type="entry name" value="HELICASE_ATP_BIND_1"/>
    <property type="match status" value="1"/>
</dbReference>